<dbReference type="InterPro" id="IPR012337">
    <property type="entry name" value="RNaseH-like_sf"/>
</dbReference>
<dbReference type="RefSeq" id="WP_071971958.1">
    <property type="nucleotide sequence ID" value="NZ_CP018076.1"/>
</dbReference>
<keyword evidence="3" id="KW-1185">Reference proteome</keyword>
<protein>
    <recommendedName>
        <fullName evidence="1">HTH Mu-type domain-containing protein</fullName>
    </recommendedName>
</protein>
<dbReference type="Pfam" id="PF09039">
    <property type="entry name" value="HTH_Tnp_Mu_2"/>
    <property type="match status" value="1"/>
</dbReference>
<dbReference type="AlphaFoldDB" id="A0A1J0WH35"/>
<accession>A0A1J0WH35</accession>
<dbReference type="InterPro" id="IPR009057">
    <property type="entry name" value="Homeodomain-like_sf"/>
</dbReference>
<gene>
    <name evidence="2" type="ORF">BOO69_09520</name>
</gene>
<dbReference type="PROSITE" id="PS51702">
    <property type="entry name" value="HTH_MU"/>
    <property type="match status" value="1"/>
</dbReference>
<dbReference type="InterPro" id="IPR015378">
    <property type="entry name" value="Transposase-like_Mu_C"/>
</dbReference>
<dbReference type="SUPFAM" id="SSF50610">
    <property type="entry name" value="mu transposase, C-terminal domain"/>
    <property type="match status" value="1"/>
</dbReference>
<dbReference type="EMBL" id="CP018076">
    <property type="protein sequence ID" value="APE43625.1"/>
    <property type="molecule type" value="Genomic_DNA"/>
</dbReference>
<dbReference type="InterPro" id="IPR009061">
    <property type="entry name" value="DNA-bd_dom_put_sf"/>
</dbReference>
<dbReference type="STRING" id="1917485.BOO69_09520"/>
<evidence type="ECO:0000259" key="1">
    <source>
        <dbReference type="PROSITE" id="PS51702"/>
    </source>
</evidence>
<dbReference type="InterPro" id="IPR015126">
    <property type="entry name" value="Mu_I-gamma"/>
</dbReference>
<dbReference type="InterPro" id="IPR036397">
    <property type="entry name" value="RNaseH_sf"/>
</dbReference>
<dbReference type="Pfam" id="PF09299">
    <property type="entry name" value="Mu-transpos_C"/>
    <property type="match status" value="1"/>
</dbReference>
<evidence type="ECO:0000313" key="2">
    <source>
        <dbReference type="EMBL" id="APE43625.1"/>
    </source>
</evidence>
<dbReference type="InterPro" id="IPR004189">
    <property type="entry name" value="Phage_Mu_transposase"/>
</dbReference>
<dbReference type="SUPFAM" id="SSF46689">
    <property type="entry name" value="Homeodomain-like"/>
    <property type="match status" value="2"/>
</dbReference>
<evidence type="ECO:0000313" key="3">
    <source>
        <dbReference type="Proteomes" id="UP000181897"/>
    </source>
</evidence>
<dbReference type="GO" id="GO:0003677">
    <property type="term" value="F:DNA binding"/>
    <property type="evidence" value="ECO:0007669"/>
    <property type="project" value="InterPro"/>
</dbReference>
<dbReference type="Pfam" id="PF02914">
    <property type="entry name" value="DDE_2"/>
    <property type="match status" value="1"/>
</dbReference>
<dbReference type="InterPro" id="IPR003314">
    <property type="entry name" value="Mu-type_HTH"/>
</dbReference>
<dbReference type="GO" id="GO:0004803">
    <property type="term" value="F:transposase activity"/>
    <property type="evidence" value="ECO:0007669"/>
    <property type="project" value="InterPro"/>
</dbReference>
<feature type="domain" description="HTH Mu-type" evidence="1">
    <location>
        <begin position="9"/>
        <end position="80"/>
    </location>
</feature>
<dbReference type="InterPro" id="IPR009004">
    <property type="entry name" value="Transposase_Mu_C"/>
</dbReference>
<proteinExistence type="predicted"/>
<dbReference type="Gene3D" id="3.30.420.10">
    <property type="entry name" value="Ribonuclease H-like superfamily/Ribonuclease H"/>
    <property type="match status" value="1"/>
</dbReference>
<organism evidence="2 3">
    <name type="scientific">Sulfitobacter alexandrii</name>
    <dbReference type="NCBI Taxonomy" id="1917485"/>
    <lineage>
        <taxon>Bacteria</taxon>
        <taxon>Pseudomonadati</taxon>
        <taxon>Pseudomonadota</taxon>
        <taxon>Alphaproteobacteria</taxon>
        <taxon>Rhodobacterales</taxon>
        <taxon>Roseobacteraceae</taxon>
        <taxon>Sulfitobacter</taxon>
    </lineage>
</organism>
<dbReference type="GO" id="GO:0006313">
    <property type="term" value="P:DNA transposition"/>
    <property type="evidence" value="ECO:0007669"/>
    <property type="project" value="InterPro"/>
</dbReference>
<dbReference type="SUPFAM" id="SSF46955">
    <property type="entry name" value="Putative DNA-binding domain"/>
    <property type="match status" value="1"/>
</dbReference>
<dbReference type="OrthoDB" id="5287589at2"/>
<name>A0A1J0WH35_9RHOB</name>
<dbReference type="InterPro" id="IPR036388">
    <property type="entry name" value="WH-like_DNA-bd_sf"/>
</dbReference>
<dbReference type="SUPFAM" id="SSF53098">
    <property type="entry name" value="Ribonuclease H-like"/>
    <property type="match status" value="1"/>
</dbReference>
<dbReference type="Proteomes" id="UP000181897">
    <property type="component" value="Chromosome"/>
</dbReference>
<dbReference type="GO" id="GO:0015074">
    <property type="term" value="P:DNA integration"/>
    <property type="evidence" value="ECO:0007669"/>
    <property type="project" value="InterPro"/>
</dbReference>
<dbReference type="Gene3D" id="1.10.10.60">
    <property type="entry name" value="Homeodomain-like"/>
    <property type="match status" value="2"/>
</dbReference>
<dbReference type="Gene3D" id="1.10.10.10">
    <property type="entry name" value="Winged helix-like DNA-binding domain superfamily/Winged helix DNA-binding domain"/>
    <property type="match status" value="1"/>
</dbReference>
<sequence length="707" mass="79340">MPRAEPEQIWWTADELVAARLPELPGTARAINLRAYQMGWRDIPGGARIKRGRGGGWQYHWSLLPRAAQLALLMQDVDKVKAKPDRGAAWAAFDRLPQHVKDKAADRLRTVQTVERLVSVGLTQVAAVEQAAQLCGNGARTIYNWLEMIEGVRVDDRLAYLAPRHRMAKREAPTDSSVEPFMEFLKSLYLRIAAQTFRQCHRVALKEAKRQGWAVLKERTAYRRIEREVPHVTRVFAREGIAGLEKCFPAQIRDRSGLVALEAVNADCHKIDVFVEWPDGKIDRPQIVAFQDLYSNKILSWRVDHDPNKVMVMAAFGELVETWGIPRRCLFDNGREFANKWLTGGTPTRFRFKVRDDDPLGVLALMDVGVTWARPASGQSKPIERGFGDLANDIAKDVRFHGAYVGKNPQAKPENYRSRAIPLETFLSVLDEGIAEHNAREGRLTDNAAGRSFDRTFAESYADAPIRKATEEQRRLWMMAQQVGKLNALNGQLRLFGNYYHSDWMSQHPGMKVVARFDPDALHEGMSIYAPDGAYLGFAECRQKVGFFSLLDARRTAKRKARIQRAERELAKAVAPLSPSELADRLSASAAPAPGDALTSKVVAPEFRQATDRPAHRRATYTPAEAPEIDAARDALIMQFPGKQPAPTTSGEGPSDRFWRARDLLDRSDRGQAIGAAEARWVKEYVETAEYQGLALMFELHGKDGVG</sequence>
<dbReference type="KEGG" id="suam:BOO69_09520"/>
<dbReference type="Gene3D" id="2.30.30.130">
    <property type="entry name" value="Transposase, Mu, C-terminal"/>
    <property type="match status" value="1"/>
</dbReference>
<reference evidence="2 3" key="1">
    <citation type="submission" date="2016-11" db="EMBL/GenBank/DDBJ databases">
        <title>Complete genome sequence of Sulfitobacter sp. AM1-D1, a toxic bacteria associated with marine dinoflagellate Alexandrium minutum in East China Sea.</title>
        <authorList>
            <person name="Yang Q."/>
            <person name="Zhang X."/>
            <person name="Tian X."/>
        </authorList>
    </citation>
    <scope>NUCLEOTIDE SEQUENCE [LARGE SCALE GENOMIC DNA]</scope>
    <source>
        <strain evidence="2 3">AM1-D1</strain>
    </source>
</reference>